<evidence type="ECO:0000313" key="1">
    <source>
        <dbReference type="EMBL" id="GFU36379.1"/>
    </source>
</evidence>
<dbReference type="EMBL" id="BMAW01083949">
    <property type="protein sequence ID" value="GFU36379.1"/>
    <property type="molecule type" value="Genomic_DNA"/>
</dbReference>
<protein>
    <submittedName>
        <fullName evidence="1">Uncharacterized protein</fullName>
    </submittedName>
</protein>
<name>A0A8X6UQ37_NEPPI</name>
<reference evidence="1" key="1">
    <citation type="submission" date="2020-08" db="EMBL/GenBank/DDBJ databases">
        <title>Multicomponent nature underlies the extraordinary mechanical properties of spider dragline silk.</title>
        <authorList>
            <person name="Kono N."/>
            <person name="Nakamura H."/>
            <person name="Mori M."/>
            <person name="Yoshida Y."/>
            <person name="Ohtoshi R."/>
            <person name="Malay A.D."/>
            <person name="Moran D.A.P."/>
            <person name="Tomita M."/>
            <person name="Numata K."/>
            <person name="Arakawa K."/>
        </authorList>
    </citation>
    <scope>NUCLEOTIDE SEQUENCE</scope>
</reference>
<organism evidence="1 2">
    <name type="scientific">Nephila pilipes</name>
    <name type="common">Giant wood spider</name>
    <name type="synonym">Nephila maculata</name>
    <dbReference type="NCBI Taxonomy" id="299642"/>
    <lineage>
        <taxon>Eukaryota</taxon>
        <taxon>Metazoa</taxon>
        <taxon>Ecdysozoa</taxon>
        <taxon>Arthropoda</taxon>
        <taxon>Chelicerata</taxon>
        <taxon>Arachnida</taxon>
        <taxon>Araneae</taxon>
        <taxon>Araneomorphae</taxon>
        <taxon>Entelegynae</taxon>
        <taxon>Araneoidea</taxon>
        <taxon>Nephilidae</taxon>
        <taxon>Nephila</taxon>
    </lineage>
</organism>
<gene>
    <name evidence="1" type="ORF">NPIL_405351</name>
</gene>
<comment type="caution">
    <text evidence="1">The sequence shown here is derived from an EMBL/GenBank/DDBJ whole genome shotgun (WGS) entry which is preliminary data.</text>
</comment>
<accession>A0A8X6UQ37</accession>
<proteinExistence type="predicted"/>
<dbReference type="Proteomes" id="UP000887013">
    <property type="component" value="Unassembled WGS sequence"/>
</dbReference>
<keyword evidence="2" id="KW-1185">Reference proteome</keyword>
<evidence type="ECO:0000313" key="2">
    <source>
        <dbReference type="Proteomes" id="UP000887013"/>
    </source>
</evidence>
<dbReference type="AlphaFoldDB" id="A0A8X6UQ37"/>
<sequence>MVIFDEALTLNSRITCERIISLYPPDKGQVNPTTFYGRASIKSWRFAGFCQIRSRSQISNLHDSDVHVDLRFKIGFRRSLPGKIIGVYIIRPQPILLSYNNLLYKRSGNGNEFSSISTLDIASEFIPD</sequence>